<keyword evidence="3" id="KW-1185">Reference proteome</keyword>
<dbReference type="SUPFAM" id="SSF46589">
    <property type="entry name" value="tRNA-binding arm"/>
    <property type="match status" value="1"/>
</dbReference>
<dbReference type="Pfam" id="PF02912">
    <property type="entry name" value="Phe_tRNA-synt_N"/>
    <property type="match status" value="1"/>
</dbReference>
<feature type="domain" description="Phenylalanine-tRNA ligase class II N-terminal" evidence="1">
    <location>
        <begin position="18"/>
        <end position="85"/>
    </location>
</feature>
<dbReference type="InterPro" id="IPR010978">
    <property type="entry name" value="tRNA-bd_arm"/>
</dbReference>
<sequence length="107" mass="12216">MIDKIKEQITEVNAFTANSLKDVETFRIKYLGKKGILNDFFAEFKNVPNEQKKEFGQTINQLKQAATEKVDALKEALEHSGQDEKIFGDLTRPGNQLNLVRDILFLS</sequence>
<protein>
    <recommendedName>
        <fullName evidence="1">Phenylalanine-tRNA ligase class II N-terminal domain-containing protein</fullName>
    </recommendedName>
</protein>
<dbReference type="InterPro" id="IPR045864">
    <property type="entry name" value="aa-tRNA-synth_II/BPL/LPL"/>
</dbReference>
<accession>A0ABT8RXD1</accession>
<organism evidence="2 3">
    <name type="scientific">Maribacter confluentis</name>
    <dbReference type="NCBI Taxonomy" id="1656093"/>
    <lineage>
        <taxon>Bacteria</taxon>
        <taxon>Pseudomonadati</taxon>
        <taxon>Bacteroidota</taxon>
        <taxon>Flavobacteriia</taxon>
        <taxon>Flavobacteriales</taxon>
        <taxon>Flavobacteriaceae</taxon>
        <taxon>Maribacter</taxon>
    </lineage>
</organism>
<evidence type="ECO:0000313" key="3">
    <source>
        <dbReference type="Proteomes" id="UP001168579"/>
    </source>
</evidence>
<comment type="caution">
    <text evidence="2">The sequence shown here is derived from an EMBL/GenBank/DDBJ whole genome shotgun (WGS) entry which is preliminary data.</text>
</comment>
<reference evidence="2" key="2">
    <citation type="submission" date="2023-06" db="EMBL/GenBank/DDBJ databases">
        <authorList>
            <person name="Lucena T."/>
            <person name="Sun Q."/>
        </authorList>
    </citation>
    <scope>NUCLEOTIDE SEQUENCE</scope>
    <source>
        <strain evidence="2">CECT 8869</strain>
    </source>
</reference>
<dbReference type="RefSeq" id="WP_304437543.1">
    <property type="nucleotide sequence ID" value="NZ_JAUKUC010000011.1"/>
</dbReference>
<proteinExistence type="predicted"/>
<gene>
    <name evidence="2" type="ORF">Q2T41_20190</name>
</gene>
<dbReference type="Gene3D" id="3.30.930.10">
    <property type="entry name" value="Bira Bifunctional Protein, Domain 2"/>
    <property type="match status" value="1"/>
</dbReference>
<name>A0ABT8RXD1_9FLAO</name>
<evidence type="ECO:0000313" key="2">
    <source>
        <dbReference type="EMBL" id="MDO1514934.1"/>
    </source>
</evidence>
<reference evidence="2" key="1">
    <citation type="journal article" date="2014" name="Int. J. Syst. Evol. Microbiol.">
        <title>Complete genome of a new Firmicutes species belonging to the dominant human colonic microbiota ('Ruminococcus bicirculans') reveals two chromosomes and a selective capacity to utilize plant glucans.</title>
        <authorList>
            <consortium name="NISC Comparative Sequencing Program"/>
            <person name="Wegmann U."/>
            <person name="Louis P."/>
            <person name="Goesmann A."/>
            <person name="Henrissat B."/>
            <person name="Duncan S.H."/>
            <person name="Flint H.J."/>
        </authorList>
    </citation>
    <scope>NUCLEOTIDE SEQUENCE</scope>
    <source>
        <strain evidence="2">CECT 8869</strain>
    </source>
</reference>
<dbReference type="EMBL" id="JAUKUC010000011">
    <property type="protein sequence ID" value="MDO1514934.1"/>
    <property type="molecule type" value="Genomic_DNA"/>
</dbReference>
<evidence type="ECO:0000259" key="1">
    <source>
        <dbReference type="Pfam" id="PF02912"/>
    </source>
</evidence>
<dbReference type="InterPro" id="IPR004188">
    <property type="entry name" value="Phe-tRNA_ligase_II_N"/>
</dbReference>
<dbReference type="Proteomes" id="UP001168579">
    <property type="component" value="Unassembled WGS sequence"/>
</dbReference>